<organism evidence="1 2">
    <name type="scientific">Aspergillus cavernicola</name>
    <dbReference type="NCBI Taxonomy" id="176166"/>
    <lineage>
        <taxon>Eukaryota</taxon>
        <taxon>Fungi</taxon>
        <taxon>Dikarya</taxon>
        <taxon>Ascomycota</taxon>
        <taxon>Pezizomycotina</taxon>
        <taxon>Eurotiomycetes</taxon>
        <taxon>Eurotiomycetidae</taxon>
        <taxon>Eurotiales</taxon>
        <taxon>Aspergillaceae</taxon>
        <taxon>Aspergillus</taxon>
        <taxon>Aspergillus subgen. Nidulantes</taxon>
    </lineage>
</organism>
<sequence>MTYPAAAQPGPTVPGFFNGHGSMGCPKHQSLAIPESENSTNIRQKYHPFILEDDMAKDWVSILELTTTMDMAAQELQKSNNRLKVLVLYSSLHQRSYSWLVALEASRILFHLGYDIRVFNPEGLLVKNNTNHSYPKVQELQEPRK</sequence>
<keyword evidence="2" id="KW-1185">Reference proteome</keyword>
<dbReference type="Proteomes" id="UP001610335">
    <property type="component" value="Unassembled WGS sequence"/>
</dbReference>
<name>A0ABR4J1A9_9EURO</name>
<dbReference type="PANTHER" id="PTHR43590">
    <property type="entry name" value="ARSENIC RESISTANCE PROTEIN ARSH (AFU_ORTHOLOGUE AFUA_5G15030)"/>
    <property type="match status" value="1"/>
</dbReference>
<gene>
    <name evidence="1" type="ORF">BDW59DRAFT_156605</name>
</gene>
<dbReference type="PANTHER" id="PTHR43590:SF1">
    <property type="entry name" value="ARSENIC RESISTANCE PROTEIN ARSH (AFU_ORTHOLOGUE AFUA_5G15030)"/>
    <property type="match status" value="1"/>
</dbReference>
<dbReference type="InterPro" id="IPR014063">
    <property type="entry name" value="Arsenate-R_ArsH"/>
</dbReference>
<comment type="caution">
    <text evidence="1">The sequence shown here is derived from an EMBL/GenBank/DDBJ whole genome shotgun (WGS) entry which is preliminary data.</text>
</comment>
<accession>A0ABR4J1A9</accession>
<dbReference type="Gene3D" id="3.40.50.360">
    <property type="match status" value="1"/>
</dbReference>
<reference evidence="1 2" key="1">
    <citation type="submission" date="2024-07" db="EMBL/GenBank/DDBJ databases">
        <title>Section-level genome sequencing and comparative genomics of Aspergillus sections Usti and Cavernicolus.</title>
        <authorList>
            <consortium name="Lawrence Berkeley National Laboratory"/>
            <person name="Nybo J.L."/>
            <person name="Vesth T.C."/>
            <person name="Theobald S."/>
            <person name="Frisvad J.C."/>
            <person name="Larsen T.O."/>
            <person name="Kjaerboelling I."/>
            <person name="Rothschild-Mancinelli K."/>
            <person name="Lyhne E.K."/>
            <person name="Kogle M.E."/>
            <person name="Barry K."/>
            <person name="Clum A."/>
            <person name="Na H."/>
            <person name="Ledsgaard L."/>
            <person name="Lin J."/>
            <person name="Lipzen A."/>
            <person name="Kuo A."/>
            <person name="Riley R."/>
            <person name="Mondo S."/>
            <person name="LaButti K."/>
            <person name="Haridas S."/>
            <person name="Pangalinan J."/>
            <person name="Salamov A.A."/>
            <person name="Simmons B.A."/>
            <person name="Magnuson J.K."/>
            <person name="Chen J."/>
            <person name="Drula E."/>
            <person name="Henrissat B."/>
            <person name="Wiebenga A."/>
            <person name="Lubbers R.J."/>
            <person name="Gomes A.C."/>
            <person name="Makela M.R."/>
            <person name="Stajich J."/>
            <person name="Grigoriev I.V."/>
            <person name="Mortensen U.H."/>
            <person name="De vries R.P."/>
            <person name="Baker S.E."/>
            <person name="Andersen M.R."/>
        </authorList>
    </citation>
    <scope>NUCLEOTIDE SEQUENCE [LARGE SCALE GENOMIC DNA]</scope>
    <source>
        <strain evidence="1 2">CBS 600.67</strain>
    </source>
</reference>
<evidence type="ECO:0000313" key="2">
    <source>
        <dbReference type="Proteomes" id="UP001610335"/>
    </source>
</evidence>
<protein>
    <submittedName>
        <fullName evidence="1">Uncharacterized protein</fullName>
    </submittedName>
</protein>
<dbReference type="InterPro" id="IPR029039">
    <property type="entry name" value="Flavoprotein-like_sf"/>
</dbReference>
<proteinExistence type="predicted"/>
<evidence type="ECO:0000313" key="1">
    <source>
        <dbReference type="EMBL" id="KAL2833806.1"/>
    </source>
</evidence>
<dbReference type="EMBL" id="JBFXLS010000003">
    <property type="protein sequence ID" value="KAL2833806.1"/>
    <property type="molecule type" value="Genomic_DNA"/>
</dbReference>
<dbReference type="SUPFAM" id="SSF52218">
    <property type="entry name" value="Flavoproteins"/>
    <property type="match status" value="1"/>
</dbReference>